<dbReference type="RefSeq" id="WP_187817113.1">
    <property type="nucleotide sequence ID" value="NZ_JACTVJ010000014.1"/>
</dbReference>
<keyword evidence="2" id="KW-1185">Reference proteome</keyword>
<dbReference type="Proteomes" id="UP000642284">
    <property type="component" value="Unassembled WGS sequence"/>
</dbReference>
<sequence length="134" mass="14872">MTSEFQRVSATLHRRLAVEDDPVVRVSLILAIAQLAREHEDDNASAWTRGLWSDPGRSSEIRIGAGLAWLCLVDDPVPDELRALLTDPSTDRCGDLFQRVPWIEPVDSYGSGLRRCIREMVTPDVRTEASAEAG</sequence>
<evidence type="ECO:0000313" key="1">
    <source>
        <dbReference type="EMBL" id="MBC9716616.1"/>
    </source>
</evidence>
<protein>
    <recommendedName>
        <fullName evidence="3">HEAT repeat domain-containing protein</fullName>
    </recommendedName>
</protein>
<organism evidence="1 2">
    <name type="scientific">Streptomyces polyasparticus</name>
    <dbReference type="NCBI Taxonomy" id="2767826"/>
    <lineage>
        <taxon>Bacteria</taxon>
        <taxon>Bacillati</taxon>
        <taxon>Actinomycetota</taxon>
        <taxon>Actinomycetes</taxon>
        <taxon>Kitasatosporales</taxon>
        <taxon>Streptomycetaceae</taxon>
        <taxon>Streptomyces</taxon>
    </lineage>
</organism>
<gene>
    <name evidence="1" type="ORF">H9Y04_29200</name>
</gene>
<comment type="caution">
    <text evidence="1">The sequence shown here is derived from an EMBL/GenBank/DDBJ whole genome shotgun (WGS) entry which is preliminary data.</text>
</comment>
<proteinExistence type="predicted"/>
<evidence type="ECO:0008006" key="3">
    <source>
        <dbReference type="Google" id="ProtNLM"/>
    </source>
</evidence>
<evidence type="ECO:0000313" key="2">
    <source>
        <dbReference type="Proteomes" id="UP000642284"/>
    </source>
</evidence>
<accession>A0ABR7SM99</accession>
<name>A0ABR7SM99_9ACTN</name>
<reference evidence="1 2" key="1">
    <citation type="submission" date="2020-08" db="EMBL/GenBank/DDBJ databases">
        <title>Genemic of Streptomyces polyaspartic.</title>
        <authorList>
            <person name="Liu W."/>
        </authorList>
    </citation>
    <scope>NUCLEOTIDE SEQUENCE [LARGE SCALE GENOMIC DNA]</scope>
    <source>
        <strain evidence="1 2">TRM66268-LWL</strain>
    </source>
</reference>
<dbReference type="EMBL" id="JACTVJ010000014">
    <property type="protein sequence ID" value="MBC9716616.1"/>
    <property type="molecule type" value="Genomic_DNA"/>
</dbReference>